<dbReference type="HAMAP" id="MF_00315">
    <property type="entry name" value="DXP_synth"/>
    <property type="match status" value="1"/>
</dbReference>
<dbReference type="GO" id="GO:0009228">
    <property type="term" value="P:thiamine biosynthetic process"/>
    <property type="evidence" value="ECO:0007669"/>
    <property type="project" value="UniProtKB-UniRule"/>
</dbReference>
<dbReference type="InterPro" id="IPR005475">
    <property type="entry name" value="Transketolase-like_Pyr-bd"/>
</dbReference>
<dbReference type="FunFam" id="3.40.50.970:FF:000005">
    <property type="entry name" value="1-deoxy-D-xylulose-5-phosphate synthase"/>
    <property type="match status" value="1"/>
</dbReference>
<dbReference type="CDD" id="cd07033">
    <property type="entry name" value="TPP_PYR_DXS_TK_like"/>
    <property type="match status" value="1"/>
</dbReference>
<evidence type="ECO:0000313" key="13">
    <source>
        <dbReference type="EMBL" id="ANY77786.1"/>
    </source>
</evidence>
<evidence type="ECO:0000259" key="12">
    <source>
        <dbReference type="SMART" id="SM00861"/>
    </source>
</evidence>
<dbReference type="NCBIfam" id="NF003933">
    <property type="entry name" value="PRK05444.2-2"/>
    <property type="match status" value="1"/>
</dbReference>
<dbReference type="KEGG" id="moc:BB934_05670"/>
<sequence length="637" mass="68341">MTLSTPLLDTIKTPDDLRQLPENQLRQVADELRTETIGAVSVTGGHLGAGLGVVELTVALHYVFDTPRDRLIWDVGHQAYPHKILTGRRDRIRTLRQADGLSGFTKRAESEYDPFGAAHSSTSISAGLGMAVARDLEGRKNNVIAVIGDGAMSAGMAYEAMNNAGAMHSRLIVILNDNDMSIAPPTGAMSSYLARLVSGGTYRGIRETAKQLAKKLPKFFYDKAAKAEEFARGFWTGGTMFEELGFYYVGPIDGHNLDHLLPILKNVRDTETGPVLVHVVTKKGKGYAPAEAAADKYHGVVTFDVVTGAQTKAKANAPSYTKVFGESLIREAEKDDKIVAVTAAMPSGTGIDVFGKEFPARTFDVGIAEQHAVTFAAGMATEGYKPFCAIYSTFLQRAYDQVVHDVAIQNLPVRFALDRAGLVGADGATHAGSFDVAYLACLPNMVVMAASDEAELVHMVATAAAYDSGPIAFRYPRGEGVGVDMPEEGVPLAIGKGRIVKEGSRIAILSLGTRLAEALKAAEELEARGLSTTVADARFAKPLDEELILRLARDHEVLITVEEGSVGGFGSHVLQLLSDKGALDRGTLKIRSMVLPDIYQDQDKPERMYASAGLDAAGIVTKVFEALGQEETRKVRA</sequence>
<dbReference type="Pfam" id="PF02779">
    <property type="entry name" value="Transket_pyr"/>
    <property type="match status" value="1"/>
</dbReference>
<name>A0A1B2ECR0_9HYPH</name>
<feature type="binding site" evidence="11">
    <location>
        <position position="369"/>
    </location>
    <ligand>
        <name>thiamine diphosphate</name>
        <dbReference type="ChEBI" id="CHEBI:58937"/>
    </ligand>
</feature>
<feature type="binding site" evidence="11">
    <location>
        <position position="178"/>
    </location>
    <ligand>
        <name>thiamine diphosphate</name>
        <dbReference type="ChEBI" id="CHEBI:58937"/>
    </ligand>
</feature>
<dbReference type="InterPro" id="IPR033248">
    <property type="entry name" value="Transketolase_C"/>
</dbReference>
<evidence type="ECO:0000256" key="7">
    <source>
        <dbReference type="ARBA" id="ARBA00022977"/>
    </source>
</evidence>
<accession>A0A1B2ECR0</accession>
<feature type="binding site" evidence="11">
    <location>
        <position position="77"/>
    </location>
    <ligand>
        <name>thiamine diphosphate</name>
        <dbReference type="ChEBI" id="CHEBI:58937"/>
    </ligand>
</feature>
<reference evidence="13" key="1">
    <citation type="submission" date="2016-07" db="EMBL/GenBank/DDBJ databases">
        <title>Microvirga ossetica sp. nov. a new species of rhizobia isolated from root nodules of the legume species Vicia alpestris Steven originated from North Ossetia region in the Caucasus.</title>
        <authorList>
            <person name="Safronova V.I."/>
            <person name="Kuznetsova I.G."/>
            <person name="Sazanova A.L."/>
            <person name="Belimov A."/>
            <person name="Andronov E."/>
            <person name="Osledkin Y.S."/>
            <person name="Onishchuk O.P."/>
            <person name="Kurchak O.N."/>
            <person name="Shaposhnikov A.I."/>
            <person name="Willems A."/>
            <person name="Tikhonovich I.A."/>
        </authorList>
    </citation>
    <scope>NUCLEOTIDE SEQUENCE [LARGE SCALE GENOMIC DNA]</scope>
    <source>
        <strain evidence="13">V5/3M</strain>
    </source>
</reference>
<dbReference type="GO" id="GO:0008661">
    <property type="term" value="F:1-deoxy-D-xylulose-5-phosphate synthase activity"/>
    <property type="evidence" value="ECO:0007669"/>
    <property type="project" value="UniProtKB-UniRule"/>
</dbReference>
<evidence type="ECO:0000256" key="9">
    <source>
        <dbReference type="ARBA" id="ARBA00023229"/>
    </source>
</evidence>
<organism evidence="13">
    <name type="scientific">Microvirga ossetica</name>
    <dbReference type="NCBI Taxonomy" id="1882682"/>
    <lineage>
        <taxon>Bacteria</taxon>
        <taxon>Pseudomonadati</taxon>
        <taxon>Pseudomonadota</taxon>
        <taxon>Alphaproteobacteria</taxon>
        <taxon>Hyphomicrobiales</taxon>
        <taxon>Methylobacteriaceae</taxon>
        <taxon>Microvirga</taxon>
    </lineage>
</organism>
<dbReference type="NCBIfam" id="TIGR00204">
    <property type="entry name" value="dxs"/>
    <property type="match status" value="1"/>
</dbReference>
<feature type="binding site" evidence="11">
    <location>
        <begin position="118"/>
        <end position="120"/>
    </location>
    <ligand>
        <name>thiamine diphosphate</name>
        <dbReference type="ChEBI" id="CHEBI:58937"/>
    </ligand>
</feature>
<comment type="function">
    <text evidence="10 11">Catalyzes the acyloin condensation reaction between C atoms 2 and 3 of pyruvate and glyceraldehyde 3-phosphate to yield 1-deoxy-D-xylulose-5-phosphate (DXP).</text>
</comment>
<dbReference type="RefSeq" id="WP_099508771.1">
    <property type="nucleotide sequence ID" value="NZ_CP016616.1"/>
</dbReference>
<evidence type="ECO:0000256" key="5">
    <source>
        <dbReference type="ARBA" id="ARBA00022723"/>
    </source>
</evidence>
<dbReference type="GO" id="GO:0000287">
    <property type="term" value="F:magnesium ion binding"/>
    <property type="evidence" value="ECO:0007669"/>
    <property type="project" value="UniProtKB-UniRule"/>
</dbReference>
<protein>
    <recommendedName>
        <fullName evidence="11">1-deoxy-D-xylulose-5-phosphate synthase</fullName>
        <ecNumber evidence="11">2.2.1.7</ecNumber>
    </recommendedName>
    <alternativeName>
        <fullName evidence="11">1-deoxyxylulose-5-phosphate synthase</fullName>
        <shortName evidence="11">DXP synthase</shortName>
        <shortName evidence="11">DXPS</shortName>
    </alternativeName>
</protein>
<evidence type="ECO:0000256" key="2">
    <source>
        <dbReference type="ARBA" id="ARBA00011081"/>
    </source>
</evidence>
<dbReference type="SUPFAM" id="SSF52922">
    <property type="entry name" value="TK C-terminal domain-like"/>
    <property type="match status" value="1"/>
</dbReference>
<dbReference type="EC" id="2.2.1.7" evidence="11"/>
<feature type="binding site" evidence="11">
    <location>
        <position position="149"/>
    </location>
    <ligand>
        <name>Mg(2+)</name>
        <dbReference type="ChEBI" id="CHEBI:18420"/>
    </ligand>
</feature>
<keyword evidence="7 11" id="KW-0784">Thiamine biosynthesis</keyword>
<comment type="catalytic activity">
    <reaction evidence="11">
        <text>D-glyceraldehyde 3-phosphate + pyruvate + H(+) = 1-deoxy-D-xylulose 5-phosphate + CO2</text>
        <dbReference type="Rhea" id="RHEA:12605"/>
        <dbReference type="ChEBI" id="CHEBI:15361"/>
        <dbReference type="ChEBI" id="CHEBI:15378"/>
        <dbReference type="ChEBI" id="CHEBI:16526"/>
        <dbReference type="ChEBI" id="CHEBI:57792"/>
        <dbReference type="ChEBI" id="CHEBI:59776"/>
        <dbReference type="EC" id="2.2.1.7"/>
    </reaction>
</comment>
<dbReference type="Gene3D" id="3.40.50.920">
    <property type="match status" value="1"/>
</dbReference>
<dbReference type="GO" id="GO:0019288">
    <property type="term" value="P:isopentenyl diphosphate biosynthetic process, methylerythritol 4-phosphate pathway"/>
    <property type="evidence" value="ECO:0007669"/>
    <property type="project" value="UniProtKB-ARBA"/>
</dbReference>
<dbReference type="InterPro" id="IPR020826">
    <property type="entry name" value="Transketolase_BS"/>
</dbReference>
<dbReference type="SMART" id="SM00861">
    <property type="entry name" value="Transket_pyr"/>
    <property type="match status" value="1"/>
</dbReference>
<keyword evidence="8 11" id="KW-0786">Thiamine pyrophosphate</keyword>
<dbReference type="Pfam" id="PF02780">
    <property type="entry name" value="Transketolase_C"/>
    <property type="match status" value="1"/>
</dbReference>
<proteinExistence type="inferred from homology"/>
<evidence type="ECO:0000256" key="11">
    <source>
        <dbReference type="HAMAP-Rule" id="MF_00315"/>
    </source>
</evidence>
<comment type="pathway">
    <text evidence="1 11">Metabolic intermediate biosynthesis; 1-deoxy-D-xylulose 5-phosphate biosynthesis; 1-deoxy-D-xylulose 5-phosphate from D-glyceraldehyde 3-phosphate and pyruvate: step 1/1.</text>
</comment>
<evidence type="ECO:0000256" key="10">
    <source>
        <dbReference type="ARBA" id="ARBA00055605"/>
    </source>
</evidence>
<dbReference type="EMBL" id="CP016616">
    <property type="protein sequence ID" value="ANY77786.1"/>
    <property type="molecule type" value="Genomic_DNA"/>
</dbReference>
<feature type="binding site" evidence="11">
    <location>
        <position position="178"/>
    </location>
    <ligand>
        <name>Mg(2+)</name>
        <dbReference type="ChEBI" id="CHEBI:18420"/>
    </ligand>
</feature>
<evidence type="ECO:0000256" key="3">
    <source>
        <dbReference type="ARBA" id="ARBA00011738"/>
    </source>
</evidence>
<dbReference type="InterPro" id="IPR029061">
    <property type="entry name" value="THDP-binding"/>
</dbReference>
<evidence type="ECO:0000256" key="6">
    <source>
        <dbReference type="ARBA" id="ARBA00022842"/>
    </source>
</evidence>
<keyword evidence="4 11" id="KW-0808">Transferase</keyword>
<dbReference type="PROSITE" id="PS00802">
    <property type="entry name" value="TRANSKETOLASE_2"/>
    <property type="match status" value="1"/>
</dbReference>
<dbReference type="UniPathway" id="UPA00064">
    <property type="reaction ID" value="UER00091"/>
</dbReference>
<evidence type="ECO:0000256" key="8">
    <source>
        <dbReference type="ARBA" id="ARBA00023052"/>
    </source>
</evidence>
<comment type="similarity">
    <text evidence="2 11">Belongs to the transketolase family. DXPS subfamily.</text>
</comment>
<dbReference type="AlphaFoldDB" id="A0A1B2ECR0"/>
<dbReference type="GO" id="GO:0016114">
    <property type="term" value="P:terpenoid biosynthetic process"/>
    <property type="evidence" value="ECO:0007669"/>
    <property type="project" value="UniProtKB-UniRule"/>
</dbReference>
<keyword evidence="9 11" id="KW-0414">Isoprene biosynthesis</keyword>
<comment type="cofactor">
    <cofactor evidence="11">
        <name>thiamine diphosphate</name>
        <dbReference type="ChEBI" id="CHEBI:58937"/>
    </cofactor>
    <text evidence="11">Binds 1 thiamine pyrophosphate per subunit.</text>
</comment>
<dbReference type="FunFam" id="3.40.50.920:FF:000002">
    <property type="entry name" value="1-deoxy-D-xylulose-5-phosphate synthase"/>
    <property type="match status" value="1"/>
</dbReference>
<dbReference type="PANTHER" id="PTHR43322:SF5">
    <property type="entry name" value="1-DEOXY-D-XYLULOSE-5-PHOSPHATE SYNTHASE, CHLOROPLASTIC"/>
    <property type="match status" value="1"/>
</dbReference>
<dbReference type="Gene3D" id="3.40.50.970">
    <property type="match status" value="2"/>
</dbReference>
<evidence type="ECO:0000256" key="4">
    <source>
        <dbReference type="ARBA" id="ARBA00022679"/>
    </source>
</evidence>
<dbReference type="OrthoDB" id="9803371at2"/>
<dbReference type="CDD" id="cd02007">
    <property type="entry name" value="TPP_DXS"/>
    <property type="match status" value="1"/>
</dbReference>
<dbReference type="SUPFAM" id="SSF52518">
    <property type="entry name" value="Thiamin diphosphate-binding fold (THDP-binding)"/>
    <property type="match status" value="2"/>
</dbReference>
<dbReference type="Pfam" id="PF13292">
    <property type="entry name" value="DXP_synthase_N"/>
    <property type="match status" value="1"/>
</dbReference>
<feature type="binding site" evidence="11">
    <location>
        <position position="287"/>
    </location>
    <ligand>
        <name>thiamine diphosphate</name>
        <dbReference type="ChEBI" id="CHEBI:58937"/>
    </ligand>
</feature>
<comment type="subunit">
    <text evidence="3 11">Homodimer.</text>
</comment>
<evidence type="ECO:0000256" key="1">
    <source>
        <dbReference type="ARBA" id="ARBA00004980"/>
    </source>
</evidence>
<dbReference type="InterPro" id="IPR005477">
    <property type="entry name" value="Dxylulose-5-P_synthase"/>
</dbReference>
<keyword evidence="5 11" id="KW-0479">Metal-binding</keyword>
<keyword evidence="6 11" id="KW-0460">Magnesium</keyword>
<gene>
    <name evidence="11" type="primary">dxs</name>
    <name evidence="13" type="ORF">BB934_05670</name>
</gene>
<feature type="binding site" evidence="11">
    <location>
        <begin position="150"/>
        <end position="151"/>
    </location>
    <ligand>
        <name>thiamine diphosphate</name>
        <dbReference type="ChEBI" id="CHEBI:58937"/>
    </ligand>
</feature>
<dbReference type="InterPro" id="IPR009014">
    <property type="entry name" value="Transketo_C/PFOR_II"/>
</dbReference>
<feature type="domain" description="Transketolase-like pyrimidine-binding" evidence="12">
    <location>
        <begin position="318"/>
        <end position="483"/>
    </location>
</feature>
<dbReference type="PANTHER" id="PTHR43322">
    <property type="entry name" value="1-D-DEOXYXYLULOSE 5-PHOSPHATE SYNTHASE-RELATED"/>
    <property type="match status" value="1"/>
</dbReference>
<comment type="cofactor">
    <cofactor evidence="11">
        <name>Mg(2+)</name>
        <dbReference type="ChEBI" id="CHEBI:18420"/>
    </cofactor>
    <text evidence="11">Binds 1 Mg(2+) ion per subunit.</text>
</comment>
<dbReference type="GO" id="GO:0030976">
    <property type="term" value="F:thiamine pyrophosphate binding"/>
    <property type="evidence" value="ECO:0007669"/>
    <property type="project" value="UniProtKB-UniRule"/>
</dbReference>